<dbReference type="InterPro" id="IPR010998">
    <property type="entry name" value="Integrase_recombinase_N"/>
</dbReference>
<dbReference type="GO" id="GO:0003677">
    <property type="term" value="F:DNA binding"/>
    <property type="evidence" value="ECO:0007669"/>
    <property type="project" value="UniProtKB-KW"/>
</dbReference>
<reference evidence="3 4" key="1">
    <citation type="submission" date="2020-08" db="EMBL/GenBank/DDBJ databases">
        <title>Sequencing the genomes of 1000 actinobacteria strains.</title>
        <authorList>
            <person name="Klenk H.-P."/>
        </authorList>
    </citation>
    <scope>NUCLEOTIDE SEQUENCE [LARGE SCALE GENOMIC DNA]</scope>
    <source>
        <strain evidence="3 4">DSM 45258</strain>
    </source>
</reference>
<dbReference type="EMBL" id="JACHWS010000001">
    <property type="protein sequence ID" value="MBB3035975.1"/>
    <property type="molecule type" value="Genomic_DNA"/>
</dbReference>
<evidence type="ECO:0000313" key="4">
    <source>
        <dbReference type="Proteomes" id="UP000567922"/>
    </source>
</evidence>
<evidence type="ECO:0008006" key="5">
    <source>
        <dbReference type="Google" id="ProtNLM"/>
    </source>
</evidence>
<sequence>MRATGRSATAAKTRLRKRLADMQQSTTTGTVTSGTRVHQLGEVWLSDLKREGLVRPQTLDTYRRAFEGRIIPGLGMLLLREVTTGKVHRFLHSPHTWQRR</sequence>
<organism evidence="3 4">
    <name type="scientific">Hoyosella altamirensis</name>
    <dbReference type="NCBI Taxonomy" id="616997"/>
    <lineage>
        <taxon>Bacteria</taxon>
        <taxon>Bacillati</taxon>
        <taxon>Actinomycetota</taxon>
        <taxon>Actinomycetes</taxon>
        <taxon>Mycobacteriales</taxon>
        <taxon>Hoyosellaceae</taxon>
        <taxon>Hoyosella</taxon>
    </lineage>
</organism>
<dbReference type="Gene3D" id="1.10.150.130">
    <property type="match status" value="1"/>
</dbReference>
<name>A0A839RH87_9ACTN</name>
<dbReference type="GO" id="GO:0015074">
    <property type="term" value="P:DNA integration"/>
    <property type="evidence" value="ECO:0007669"/>
    <property type="project" value="InterPro"/>
</dbReference>
<evidence type="ECO:0000256" key="1">
    <source>
        <dbReference type="ARBA" id="ARBA00023125"/>
    </source>
</evidence>
<proteinExistence type="predicted"/>
<gene>
    <name evidence="3" type="ORF">FHU29_000409</name>
</gene>
<evidence type="ECO:0000256" key="2">
    <source>
        <dbReference type="SAM" id="MobiDB-lite"/>
    </source>
</evidence>
<feature type="region of interest" description="Disordered" evidence="2">
    <location>
        <begin position="1"/>
        <end position="32"/>
    </location>
</feature>
<evidence type="ECO:0000313" key="3">
    <source>
        <dbReference type="EMBL" id="MBB3035975.1"/>
    </source>
</evidence>
<dbReference type="AlphaFoldDB" id="A0A839RH87"/>
<accession>A0A839RH87</accession>
<dbReference type="Proteomes" id="UP000567922">
    <property type="component" value="Unassembled WGS sequence"/>
</dbReference>
<protein>
    <recommendedName>
        <fullName evidence="5">Integrase SAM-like N-terminal domain-containing protein</fullName>
    </recommendedName>
</protein>
<keyword evidence="1" id="KW-0238">DNA-binding</keyword>
<keyword evidence="4" id="KW-1185">Reference proteome</keyword>
<comment type="caution">
    <text evidence="3">The sequence shown here is derived from an EMBL/GenBank/DDBJ whole genome shotgun (WGS) entry which is preliminary data.</text>
</comment>